<dbReference type="AlphaFoldDB" id="G0GCW7"/>
<organism evidence="1 2">
    <name type="scientific">Winmispira thermophila (strain ATCC 700085 / DSM 6578 / Z-1203)</name>
    <name type="common">Spirochaeta thermophila</name>
    <dbReference type="NCBI Taxonomy" id="869211"/>
    <lineage>
        <taxon>Bacteria</taxon>
        <taxon>Pseudomonadati</taxon>
        <taxon>Spirochaetota</taxon>
        <taxon>Spirochaetia</taxon>
        <taxon>Winmispirales</taxon>
        <taxon>Winmispiraceae</taxon>
        <taxon>Winmispira</taxon>
    </lineage>
</organism>
<accession>G0GCW7</accession>
<dbReference type="OrthoDB" id="355867at2"/>
<gene>
    <name evidence="1" type="ordered locus">Spith_0986</name>
</gene>
<evidence type="ECO:0000313" key="1">
    <source>
        <dbReference type="EMBL" id="AEJ61259.1"/>
    </source>
</evidence>
<dbReference type="Gene3D" id="3.90.550.10">
    <property type="entry name" value="Spore Coat Polysaccharide Biosynthesis Protein SpsA, Chain A"/>
    <property type="match status" value="1"/>
</dbReference>
<protein>
    <recommendedName>
        <fullName evidence="3">Glycosyltransferase</fullName>
    </recommendedName>
</protein>
<dbReference type="Proteomes" id="UP000007254">
    <property type="component" value="Chromosome"/>
</dbReference>
<dbReference type="EMBL" id="CP002903">
    <property type="protein sequence ID" value="AEJ61259.1"/>
    <property type="molecule type" value="Genomic_DNA"/>
</dbReference>
<reference evidence="1 2" key="1">
    <citation type="submission" date="2011-06" db="EMBL/GenBank/DDBJ databases">
        <title>The complete genome of Spirochaeta thermophila DSM 6578.</title>
        <authorList>
            <consortium name="US DOE Joint Genome Institute (JGI-PGF)"/>
            <person name="Lucas S."/>
            <person name="Lapidus A."/>
            <person name="Bruce D."/>
            <person name="Goodwin L."/>
            <person name="Pitluck S."/>
            <person name="Peters L."/>
            <person name="Kyrpides N."/>
            <person name="Mavromatis K."/>
            <person name="Ivanova N."/>
            <person name="Mikailova N."/>
            <person name="Pagani I."/>
            <person name="Chertkov O."/>
            <person name="Detter J.C."/>
            <person name="Tapia R."/>
            <person name="Han C."/>
            <person name="Land M."/>
            <person name="Hauser L."/>
            <person name="Markowitz V."/>
            <person name="Cheng J.-F."/>
            <person name="Hugenholtz P."/>
            <person name="Woyke T."/>
            <person name="Wu D."/>
            <person name="Spring S."/>
            <person name="Merkhoffer B."/>
            <person name="Schneider S."/>
            <person name="Klenk H.-P."/>
            <person name="Eisen J.A."/>
        </authorList>
    </citation>
    <scope>NUCLEOTIDE SEQUENCE [LARGE SCALE GENOMIC DNA]</scope>
    <source>
        <strain evidence="2">ATCC 700085 / DSM 6578 / Z-1203</strain>
    </source>
</reference>
<keyword evidence="2" id="KW-1185">Reference proteome</keyword>
<dbReference type="SUPFAM" id="SSF53448">
    <property type="entry name" value="Nucleotide-diphospho-sugar transferases"/>
    <property type="match status" value="1"/>
</dbReference>
<dbReference type="RefSeq" id="WP_014624619.1">
    <property type="nucleotide sequence ID" value="NC_017583.1"/>
</dbReference>
<evidence type="ECO:0000313" key="2">
    <source>
        <dbReference type="Proteomes" id="UP000007254"/>
    </source>
</evidence>
<evidence type="ECO:0008006" key="3">
    <source>
        <dbReference type="Google" id="ProtNLM"/>
    </source>
</evidence>
<dbReference type="HOGENOM" id="CLU_073854_0_0_12"/>
<dbReference type="InterPro" id="IPR029044">
    <property type="entry name" value="Nucleotide-diphossugar_trans"/>
</dbReference>
<name>G0GCW7_WINT7</name>
<dbReference type="STRING" id="869211.Spith_0986"/>
<dbReference type="KEGG" id="stq:Spith_0986"/>
<proteinExistence type="predicted"/>
<sequence>MTVPYTVVGEGSGTVPNHSGLTVALMVRGLLASREDLARTARRVQPARILFLEERPVHYDVDALVSTYPELRVLYFKEQVSRGQMVEVALSEAATDYVLVLDGPVHDLRLPRRLPVPEEDVVVSVPALRFAGEPLPSVYAPAFSRRLLKVLPLGRPAGGTPTILMPGYTGLYRRDLVEAVGGFDPEIPHPYWQRLEFAFRCFLFGYRLLYYPHVEVELFSQPAPEDLTPDSSSFRFFLKVLAPRRKEGRMHLSLWRALHAGIRAGVGWQRAVREFRDVRRWLEETEGLFRQDAVTLVASWEVEEV</sequence>